<gene>
    <name evidence="1" type="ORF">GALL_45030</name>
</gene>
<comment type="caution">
    <text evidence="1">The sequence shown here is derived from an EMBL/GenBank/DDBJ whole genome shotgun (WGS) entry which is preliminary data.</text>
</comment>
<evidence type="ECO:0000313" key="1">
    <source>
        <dbReference type="EMBL" id="OIR14697.1"/>
    </source>
</evidence>
<dbReference type="EMBL" id="MLJW01000011">
    <property type="protein sequence ID" value="OIR14697.1"/>
    <property type="molecule type" value="Genomic_DNA"/>
</dbReference>
<organism evidence="1">
    <name type="scientific">mine drainage metagenome</name>
    <dbReference type="NCBI Taxonomy" id="410659"/>
    <lineage>
        <taxon>unclassified sequences</taxon>
        <taxon>metagenomes</taxon>
        <taxon>ecological metagenomes</taxon>
    </lineage>
</organism>
<reference evidence="1" key="1">
    <citation type="submission" date="2016-10" db="EMBL/GenBank/DDBJ databases">
        <title>Sequence of Gallionella enrichment culture.</title>
        <authorList>
            <person name="Poehlein A."/>
            <person name="Muehling M."/>
            <person name="Daniel R."/>
        </authorList>
    </citation>
    <scope>NUCLEOTIDE SEQUENCE</scope>
</reference>
<sequence>MMMHTKFKAALLAVVLLTSSGAAMAEETFWQWLITFTRQKEVKPVDNKTYADECGSCHYAYPPGLLPGKSWAKLLDAKALSNHFGEDASLDKDTLKTIYDYAMENAAEKSWYKRSRKITVATEDETPIRITDVRYIKRKHHDIPEKMIKGNKDVKSLSYCNACHTQADKGVFDSDTVSIPNYPDWD</sequence>
<accession>A0A1J5T1E1</accession>
<dbReference type="InterPro" id="IPR018588">
    <property type="entry name" value="Dihaem_cytochrome-c"/>
</dbReference>
<dbReference type="Pfam" id="PF09626">
    <property type="entry name" value="DHC"/>
    <property type="match status" value="1"/>
</dbReference>
<name>A0A1J5T1E1_9ZZZZ</name>
<dbReference type="AlphaFoldDB" id="A0A1J5T1E1"/>
<proteinExistence type="predicted"/>
<protein>
    <submittedName>
        <fullName evidence="1">Dihem cytochrome c</fullName>
    </submittedName>
</protein>